<evidence type="ECO:0000256" key="1">
    <source>
        <dbReference type="ARBA" id="ARBA00023015"/>
    </source>
</evidence>
<name>A0A918N7J1_9ACTN</name>
<keyword evidence="2" id="KW-0238">DNA-binding</keyword>
<dbReference type="InterPro" id="IPR011991">
    <property type="entry name" value="ArsR-like_HTH"/>
</dbReference>
<feature type="compositionally biased region" description="Basic and acidic residues" evidence="4">
    <location>
        <begin position="1"/>
        <end position="15"/>
    </location>
</feature>
<evidence type="ECO:0000313" key="7">
    <source>
        <dbReference type="Proteomes" id="UP000645555"/>
    </source>
</evidence>
<dbReference type="PANTHER" id="PTHR33154">
    <property type="entry name" value="TRANSCRIPTIONAL REGULATOR, ARSR FAMILY"/>
    <property type="match status" value="1"/>
</dbReference>
<reference evidence="6" key="1">
    <citation type="journal article" date="2014" name="Int. J. Syst. Evol. Microbiol.">
        <title>Complete genome sequence of Corynebacterium casei LMG S-19264T (=DSM 44701T), isolated from a smear-ripened cheese.</title>
        <authorList>
            <consortium name="US DOE Joint Genome Institute (JGI-PGF)"/>
            <person name="Walter F."/>
            <person name="Albersmeier A."/>
            <person name="Kalinowski J."/>
            <person name="Ruckert C."/>
        </authorList>
    </citation>
    <scope>NUCLEOTIDE SEQUENCE</scope>
    <source>
        <strain evidence="6">JCM 4956</strain>
    </source>
</reference>
<dbReference type="PANTHER" id="PTHR33154:SF33">
    <property type="entry name" value="TRANSCRIPTIONAL REPRESSOR SDPR"/>
    <property type="match status" value="1"/>
</dbReference>
<dbReference type="Pfam" id="PF12840">
    <property type="entry name" value="HTH_20"/>
    <property type="match status" value="1"/>
</dbReference>
<dbReference type="AlphaFoldDB" id="A0A918N7J1"/>
<dbReference type="InterPro" id="IPR001845">
    <property type="entry name" value="HTH_ArsR_DNA-bd_dom"/>
</dbReference>
<dbReference type="InterPro" id="IPR036388">
    <property type="entry name" value="WH-like_DNA-bd_sf"/>
</dbReference>
<dbReference type="Gene3D" id="1.10.10.10">
    <property type="entry name" value="Winged helix-like DNA-binding domain superfamily/Winged helix DNA-binding domain"/>
    <property type="match status" value="1"/>
</dbReference>
<keyword evidence="7" id="KW-1185">Reference proteome</keyword>
<dbReference type="InterPro" id="IPR036390">
    <property type="entry name" value="WH_DNA-bd_sf"/>
</dbReference>
<evidence type="ECO:0000313" key="6">
    <source>
        <dbReference type="EMBL" id="GGX43669.1"/>
    </source>
</evidence>
<proteinExistence type="predicted"/>
<feature type="domain" description="HTH arsR-type" evidence="5">
    <location>
        <begin position="98"/>
        <end position="177"/>
    </location>
</feature>
<dbReference type="InterPro" id="IPR051081">
    <property type="entry name" value="HTH_MetalResp_TranReg"/>
</dbReference>
<gene>
    <name evidence="6" type="ORF">GCM10010515_08150</name>
</gene>
<dbReference type="GO" id="GO:0003677">
    <property type="term" value="F:DNA binding"/>
    <property type="evidence" value="ECO:0007669"/>
    <property type="project" value="UniProtKB-KW"/>
</dbReference>
<feature type="compositionally biased region" description="Basic and acidic residues" evidence="4">
    <location>
        <begin position="27"/>
        <end position="62"/>
    </location>
</feature>
<dbReference type="SMART" id="SM00418">
    <property type="entry name" value="HTH_ARSR"/>
    <property type="match status" value="1"/>
</dbReference>
<reference evidence="6" key="2">
    <citation type="submission" date="2020-09" db="EMBL/GenBank/DDBJ databases">
        <authorList>
            <person name="Sun Q."/>
            <person name="Ohkuma M."/>
        </authorList>
    </citation>
    <scope>NUCLEOTIDE SEQUENCE</scope>
    <source>
        <strain evidence="6">JCM 4956</strain>
    </source>
</reference>
<feature type="region of interest" description="Disordered" evidence="4">
    <location>
        <begin position="1"/>
        <end position="75"/>
    </location>
</feature>
<evidence type="ECO:0000256" key="3">
    <source>
        <dbReference type="ARBA" id="ARBA00023163"/>
    </source>
</evidence>
<dbReference type="SUPFAM" id="SSF46785">
    <property type="entry name" value="Winged helix' DNA-binding domain"/>
    <property type="match status" value="1"/>
</dbReference>
<keyword evidence="3" id="KW-0804">Transcription</keyword>
<dbReference type="CDD" id="cd00090">
    <property type="entry name" value="HTH_ARSR"/>
    <property type="match status" value="1"/>
</dbReference>
<dbReference type="Proteomes" id="UP000645555">
    <property type="component" value="Unassembled WGS sequence"/>
</dbReference>
<protein>
    <recommendedName>
        <fullName evidence="5">HTH arsR-type domain-containing protein</fullName>
    </recommendedName>
</protein>
<dbReference type="EMBL" id="BMWD01000002">
    <property type="protein sequence ID" value="GGX43669.1"/>
    <property type="molecule type" value="Genomic_DNA"/>
</dbReference>
<dbReference type="GO" id="GO:0003700">
    <property type="term" value="F:DNA-binding transcription factor activity"/>
    <property type="evidence" value="ECO:0007669"/>
    <property type="project" value="InterPro"/>
</dbReference>
<keyword evidence="1" id="KW-0805">Transcription regulation</keyword>
<evidence type="ECO:0000259" key="5">
    <source>
        <dbReference type="SMART" id="SM00418"/>
    </source>
</evidence>
<evidence type="ECO:0000256" key="2">
    <source>
        <dbReference type="ARBA" id="ARBA00023125"/>
    </source>
</evidence>
<accession>A0A918N7J1</accession>
<sequence>MTERARPAHGHERPDATGAAPTGPRPAPDRSPHTSRSDDQRGGDQRGGDRRQLMRCAPEKRFPKLRAAPPLPNGQESLTIAPMPADDVPETFHVTTDEQLRAVSNLTRHRIMAVLRFEPATITQIAERLGLAKGSSSYHVRLLERAGLVKVVRTRKVRGVTERYYAMAARSIELPDPGVGGPDVLMRHAVADLEASPADGERHVRMAHLRLTGEQFAELGARLEALADEYRALSDPALPDVSLVFALFRPAARPRTEGDAK</sequence>
<evidence type="ECO:0000256" key="4">
    <source>
        <dbReference type="SAM" id="MobiDB-lite"/>
    </source>
</evidence>
<organism evidence="6 7">
    <name type="scientific">Streptomyces fructofermentans</name>
    <dbReference type="NCBI Taxonomy" id="152141"/>
    <lineage>
        <taxon>Bacteria</taxon>
        <taxon>Bacillati</taxon>
        <taxon>Actinomycetota</taxon>
        <taxon>Actinomycetes</taxon>
        <taxon>Kitasatosporales</taxon>
        <taxon>Streptomycetaceae</taxon>
        <taxon>Streptomyces</taxon>
    </lineage>
</organism>
<comment type="caution">
    <text evidence="6">The sequence shown here is derived from an EMBL/GenBank/DDBJ whole genome shotgun (WGS) entry which is preliminary data.</text>
</comment>